<evidence type="ECO:0000259" key="12">
    <source>
        <dbReference type="Pfam" id="PF02096"/>
    </source>
</evidence>
<feature type="region of interest" description="Disordered" evidence="11">
    <location>
        <begin position="340"/>
        <end position="371"/>
    </location>
</feature>
<evidence type="ECO:0000256" key="11">
    <source>
        <dbReference type="SAM" id="MobiDB-lite"/>
    </source>
</evidence>
<evidence type="ECO:0000256" key="8">
    <source>
        <dbReference type="ARBA" id="ARBA00023136"/>
    </source>
</evidence>
<dbReference type="Pfam" id="PF02096">
    <property type="entry name" value="60KD_IMP"/>
    <property type="match status" value="1"/>
</dbReference>
<evidence type="ECO:0000256" key="9">
    <source>
        <dbReference type="RuleBase" id="RU003945"/>
    </source>
</evidence>
<keyword evidence="4" id="KW-0999">Mitochondrion inner membrane</keyword>
<feature type="coiled-coil region" evidence="10">
    <location>
        <begin position="146"/>
        <end position="176"/>
    </location>
</feature>
<reference evidence="13" key="1">
    <citation type="submission" date="2022-03" db="EMBL/GenBank/DDBJ databases">
        <authorList>
            <person name="Legras J.-L."/>
            <person name="Devillers H."/>
            <person name="Grondin C."/>
        </authorList>
    </citation>
    <scope>NUCLEOTIDE SEQUENCE</scope>
    <source>
        <strain evidence="13">CLIB 1423</strain>
    </source>
</reference>
<evidence type="ECO:0000256" key="7">
    <source>
        <dbReference type="ARBA" id="ARBA00023128"/>
    </source>
</evidence>
<feature type="domain" description="Membrane insertase YidC/Oxa/ALB C-terminal" evidence="12">
    <location>
        <begin position="110"/>
        <end position="299"/>
    </location>
</feature>
<evidence type="ECO:0000256" key="6">
    <source>
        <dbReference type="ARBA" id="ARBA00022989"/>
    </source>
</evidence>
<dbReference type="GO" id="GO:0005743">
    <property type="term" value="C:mitochondrial inner membrane"/>
    <property type="evidence" value="ECO:0007669"/>
    <property type="project" value="UniProtKB-SubCell"/>
</dbReference>
<comment type="similarity">
    <text evidence="2 9">Belongs to the OXA1/ALB3/YidC family.</text>
</comment>
<dbReference type="InterPro" id="IPR028055">
    <property type="entry name" value="YidC/Oxa/ALB_C"/>
</dbReference>
<evidence type="ECO:0000256" key="4">
    <source>
        <dbReference type="ARBA" id="ARBA00022792"/>
    </source>
</evidence>
<keyword evidence="8" id="KW-0472">Membrane</keyword>
<evidence type="ECO:0000256" key="2">
    <source>
        <dbReference type="ARBA" id="ARBA00009877"/>
    </source>
</evidence>
<dbReference type="OrthoDB" id="2148490at2759"/>
<sequence>MISRTRMLKGLMASKTCSQIGLMRSSSLILPMKRFNSTSASTSTTASDIKTTLTNFDTEQVSNNADQIATTLTSDQAGYLHSIGLADGWGPTAIIERILEITHVYTGLPWWATIAVATVGIRAAMVPLYVKASANAAKMSHVKPELDKALSDLQNASNQQEQLQAAANRKKIMKENDIKLSHQFYPMIQLPIAYGFFQGLRKMANYPVEGFETQGLAWFENLSAVDPYCGLQILTAAVVVGMVRSGGETGATQINPLMKKLLLWLPIVSIFITKEFSAAVVVYFAINSTFSFFQTLLLRSHWFRTFMKMPEMAKPNPDAPKGPSTVSEWWSDFNEKNQQKLEKKKQAANSKADAVQKRKISSTPQNFIKRH</sequence>
<feature type="compositionally biased region" description="Polar residues" evidence="11">
    <location>
        <begin position="361"/>
        <end position="371"/>
    </location>
</feature>
<dbReference type="EMBL" id="CAKXYY010000001">
    <property type="protein sequence ID" value="CAH2350029.1"/>
    <property type="molecule type" value="Genomic_DNA"/>
</dbReference>
<keyword evidence="7" id="KW-0496">Mitochondrion</keyword>
<gene>
    <name evidence="13" type="ORF">CLIB1423_01S00804</name>
</gene>
<protein>
    <submittedName>
        <fullName evidence="13">Mitochondrial inner membrane protein Oxa1p</fullName>
    </submittedName>
</protein>
<evidence type="ECO:0000256" key="10">
    <source>
        <dbReference type="SAM" id="Coils"/>
    </source>
</evidence>
<organism evidence="13 14">
    <name type="scientific">[Candida] railenensis</name>
    <dbReference type="NCBI Taxonomy" id="45579"/>
    <lineage>
        <taxon>Eukaryota</taxon>
        <taxon>Fungi</taxon>
        <taxon>Dikarya</taxon>
        <taxon>Ascomycota</taxon>
        <taxon>Saccharomycotina</taxon>
        <taxon>Pichiomycetes</taxon>
        <taxon>Debaryomycetaceae</taxon>
        <taxon>Kurtzmaniella</taxon>
    </lineage>
</organism>
<dbReference type="PANTHER" id="PTHR12428:SF66">
    <property type="entry name" value="MITOCHONDRIAL INNER MEMBRANE PROTEIN OXA1L"/>
    <property type="match status" value="1"/>
</dbReference>
<comment type="caution">
    <text evidence="13">The sequence shown here is derived from an EMBL/GenBank/DDBJ whole genome shotgun (WGS) entry which is preliminary data.</text>
</comment>
<evidence type="ECO:0000256" key="3">
    <source>
        <dbReference type="ARBA" id="ARBA00022692"/>
    </source>
</evidence>
<evidence type="ECO:0000313" key="14">
    <source>
        <dbReference type="Proteomes" id="UP000837801"/>
    </source>
</evidence>
<dbReference type="CDD" id="cd20069">
    <property type="entry name" value="5TM_Oxa1-like"/>
    <property type="match status" value="1"/>
</dbReference>
<evidence type="ECO:0000256" key="1">
    <source>
        <dbReference type="ARBA" id="ARBA00004448"/>
    </source>
</evidence>
<dbReference type="Proteomes" id="UP000837801">
    <property type="component" value="Unassembled WGS sequence"/>
</dbReference>
<keyword evidence="6" id="KW-1133">Transmembrane helix</keyword>
<accession>A0A9P0QK04</accession>
<keyword evidence="3 9" id="KW-0812">Transmembrane</keyword>
<keyword evidence="10" id="KW-0175">Coiled coil</keyword>
<dbReference type="PANTHER" id="PTHR12428">
    <property type="entry name" value="OXA1"/>
    <property type="match status" value="1"/>
</dbReference>
<keyword evidence="14" id="KW-1185">Reference proteome</keyword>
<dbReference type="GO" id="GO:0032977">
    <property type="term" value="F:membrane insertase activity"/>
    <property type="evidence" value="ECO:0007669"/>
    <property type="project" value="InterPro"/>
</dbReference>
<dbReference type="InterPro" id="IPR001708">
    <property type="entry name" value="YidC/ALB3/OXA1/COX18"/>
</dbReference>
<dbReference type="AlphaFoldDB" id="A0A9P0QK04"/>
<proteinExistence type="inferred from homology"/>
<comment type="subcellular location">
    <subcellularLocation>
        <location evidence="9">Membrane</location>
        <topology evidence="9">Multi-pass membrane protein</topology>
    </subcellularLocation>
    <subcellularLocation>
        <location evidence="1">Mitochondrion inner membrane</location>
        <topology evidence="1">Multi-pass membrane protein</topology>
    </subcellularLocation>
</comment>
<evidence type="ECO:0000313" key="13">
    <source>
        <dbReference type="EMBL" id="CAH2350029.1"/>
    </source>
</evidence>
<dbReference type="GO" id="GO:0032979">
    <property type="term" value="P:protein insertion into mitochondrial inner membrane from matrix"/>
    <property type="evidence" value="ECO:0007669"/>
    <property type="project" value="TreeGrafter"/>
</dbReference>
<keyword evidence="5" id="KW-0809">Transit peptide</keyword>
<name>A0A9P0QK04_9ASCO</name>
<evidence type="ECO:0000256" key="5">
    <source>
        <dbReference type="ARBA" id="ARBA00022946"/>
    </source>
</evidence>